<gene>
    <name evidence="1" type="ORF">SAMN05445850_6445</name>
</gene>
<reference evidence="2" key="1">
    <citation type="submission" date="2016-10" db="EMBL/GenBank/DDBJ databases">
        <authorList>
            <person name="Varghese N."/>
            <person name="Submissions S."/>
        </authorList>
    </citation>
    <scope>NUCLEOTIDE SEQUENCE [LARGE SCALE GENOMIC DNA]</scope>
    <source>
        <strain evidence="2">DUS833</strain>
    </source>
</reference>
<evidence type="ECO:0008006" key="3">
    <source>
        <dbReference type="Google" id="ProtNLM"/>
    </source>
</evidence>
<protein>
    <recommendedName>
        <fullName evidence="3">PAAR motif-containing protein</fullName>
    </recommendedName>
</protein>
<dbReference type="EMBL" id="FNKX01000002">
    <property type="protein sequence ID" value="SDR56660.1"/>
    <property type="molecule type" value="Genomic_DNA"/>
</dbReference>
<keyword evidence="2" id="KW-1185">Reference proteome</keyword>
<dbReference type="Proteomes" id="UP000199365">
    <property type="component" value="Unassembled WGS sequence"/>
</dbReference>
<dbReference type="AlphaFoldDB" id="A0A1H1K3V8"/>
<dbReference type="STRING" id="157910.SAMN05445850_6445"/>
<name>A0A1H1K3V8_9BURK</name>
<proteinExistence type="predicted"/>
<sequence>MGIFYAAVDGDPLTSHEDSHVIAREGYRAATIKGDDGKTRSVVYIGDSAWCGACQSTGVIVGGAGISENRRMIDLAGGARRQAVGGDAIHCNCSTPPCIIAIHGTRWSITDDTQLKATSTQKHATPPAPLVEPTHTRWFAIVDSVTDEPLSGREFIADVDGVRQAGRTDSNGYARITTNDEKPVDIHVVFHSPARKLNASGT</sequence>
<evidence type="ECO:0000313" key="1">
    <source>
        <dbReference type="EMBL" id="SDR56660.1"/>
    </source>
</evidence>
<dbReference type="RefSeq" id="WP_090809958.1">
    <property type="nucleotide sequence ID" value="NZ_FNKX01000002.1"/>
</dbReference>
<accession>A0A1H1K3V8</accession>
<organism evidence="1 2">
    <name type="scientific">Paraburkholderia tuberum</name>
    <dbReference type="NCBI Taxonomy" id="157910"/>
    <lineage>
        <taxon>Bacteria</taxon>
        <taxon>Pseudomonadati</taxon>
        <taxon>Pseudomonadota</taxon>
        <taxon>Betaproteobacteria</taxon>
        <taxon>Burkholderiales</taxon>
        <taxon>Burkholderiaceae</taxon>
        <taxon>Paraburkholderia</taxon>
    </lineage>
</organism>
<evidence type="ECO:0000313" key="2">
    <source>
        <dbReference type="Proteomes" id="UP000199365"/>
    </source>
</evidence>